<sequence>MKCFYHNDEDGKCSGFWVAFNARINDTDLYDDIPQFIEIDYRIPFPMKTIRPNEQIYIVDFSISPDEMRELLKITKNVTWIDHHKTAIEKYEDFEYQIRGVRYDGVAGCMLAYCYINHMTAKGEGEIKPFELSMTNDAPRFTKLIADWDVWKFDYGDDTRFFQAAFNSLDFNPRSEEWLNFIHEDGYENKLIEEGKIIIRYRDCWGKNYMNLGFETEFEGHNCFAVNLGYCNSEYFKSLSEEKYDMLITFVFDGKIFKVIMYSETVDVSEIAKKYDGGGHKGASGFQVKELPFSIK</sequence>
<name>A0A267MPB5_9FIRM</name>
<dbReference type="EMBL" id="NIBG01000001">
    <property type="protein sequence ID" value="PAB61287.1"/>
    <property type="molecule type" value="Genomic_DNA"/>
</dbReference>
<keyword evidence="2" id="KW-1185">Reference proteome</keyword>
<reference evidence="1 2" key="1">
    <citation type="submission" date="2017-06" db="EMBL/GenBank/DDBJ databases">
        <title>Draft genome sequence of anaerobic fermentative bacterium Anaeromicrobium sediminis DY2726D isolated from West Pacific Ocean sediments.</title>
        <authorList>
            <person name="Zeng X."/>
        </authorList>
    </citation>
    <scope>NUCLEOTIDE SEQUENCE [LARGE SCALE GENOMIC DNA]</scope>
    <source>
        <strain evidence="1 2">DY2726D</strain>
    </source>
</reference>
<dbReference type="Gene3D" id="3.10.310.30">
    <property type="match status" value="1"/>
</dbReference>
<dbReference type="RefSeq" id="WP_095130554.1">
    <property type="nucleotide sequence ID" value="NZ_NIBG01000001.1"/>
</dbReference>
<dbReference type="GO" id="GO:0016787">
    <property type="term" value="F:hydrolase activity"/>
    <property type="evidence" value="ECO:0007669"/>
    <property type="project" value="UniProtKB-KW"/>
</dbReference>
<dbReference type="Proteomes" id="UP000216024">
    <property type="component" value="Unassembled WGS sequence"/>
</dbReference>
<dbReference type="PANTHER" id="PTHR42146">
    <property type="entry name" value="3',5'-CYCLIC-NUCLEOTIDE PHOSPHODIESTERASE"/>
    <property type="match status" value="1"/>
</dbReference>
<dbReference type="AlphaFoldDB" id="A0A267MPB5"/>
<comment type="caution">
    <text evidence="1">The sequence shown here is derived from an EMBL/GenBank/DDBJ whole genome shotgun (WGS) entry which is preliminary data.</text>
</comment>
<dbReference type="InterPro" id="IPR038763">
    <property type="entry name" value="DHH_sf"/>
</dbReference>
<evidence type="ECO:0000313" key="2">
    <source>
        <dbReference type="Proteomes" id="UP000216024"/>
    </source>
</evidence>
<protein>
    <submittedName>
        <fullName evidence="1">Phosphohydrolase</fullName>
    </submittedName>
</protein>
<dbReference type="OrthoDB" id="10630at2"/>
<dbReference type="InterPro" id="IPR052968">
    <property type="entry name" value="Nucleotide_metab_enz"/>
</dbReference>
<accession>A0A267MPB5</accession>
<dbReference type="PANTHER" id="PTHR42146:SF1">
    <property type="entry name" value="OLIGORIBONUCLEASE NRNB"/>
    <property type="match status" value="1"/>
</dbReference>
<dbReference type="SUPFAM" id="SSF64182">
    <property type="entry name" value="DHH phosphoesterases"/>
    <property type="match status" value="1"/>
</dbReference>
<gene>
    <name evidence="1" type="ORF">CCE28_02325</name>
</gene>
<organism evidence="1 2">
    <name type="scientific">Anaeromicrobium sediminis</name>
    <dbReference type="NCBI Taxonomy" id="1478221"/>
    <lineage>
        <taxon>Bacteria</taxon>
        <taxon>Bacillati</taxon>
        <taxon>Bacillota</taxon>
        <taxon>Clostridia</taxon>
        <taxon>Peptostreptococcales</taxon>
        <taxon>Thermotaleaceae</taxon>
        <taxon>Anaeromicrobium</taxon>
    </lineage>
</organism>
<proteinExistence type="predicted"/>
<keyword evidence="1" id="KW-0378">Hydrolase</keyword>
<evidence type="ECO:0000313" key="1">
    <source>
        <dbReference type="EMBL" id="PAB61287.1"/>
    </source>
</evidence>